<reference evidence="1 2" key="1">
    <citation type="submission" date="2014-01" db="EMBL/GenBank/DDBJ databases">
        <title>Full genme sequencing of cellulolytic bacterium Gynuella sunshinyii YC6258T gen. nov., sp. nov.</title>
        <authorList>
            <person name="Khan H."/>
            <person name="Chung E.J."/>
            <person name="Chung Y.R."/>
        </authorList>
    </citation>
    <scope>NUCLEOTIDE SEQUENCE [LARGE SCALE GENOMIC DNA]</scope>
    <source>
        <strain evidence="1 2">YC6258</strain>
    </source>
</reference>
<name>A0A0C5VLL2_9GAMM</name>
<dbReference type="AlphaFoldDB" id="A0A0C5VLL2"/>
<accession>A0A0C5VLL2</accession>
<dbReference type="KEGG" id="gsn:YC6258_03571"/>
<dbReference type="Proteomes" id="UP000032266">
    <property type="component" value="Chromosome"/>
</dbReference>
<proteinExistence type="predicted"/>
<sequence length="38" mass="4203">MYQAECSNTALNLLHRGGAVHSLATTKGVKSQWMKKNQ</sequence>
<evidence type="ECO:0000313" key="2">
    <source>
        <dbReference type="Proteomes" id="UP000032266"/>
    </source>
</evidence>
<dbReference type="EMBL" id="CP007142">
    <property type="protein sequence ID" value="AJQ95607.1"/>
    <property type="molecule type" value="Genomic_DNA"/>
</dbReference>
<dbReference type="HOGENOM" id="CLU_3328490_0_0_6"/>
<gene>
    <name evidence="1" type="ORF">YC6258_03571</name>
</gene>
<protein>
    <submittedName>
        <fullName evidence="1">Uncharacterized protein</fullName>
    </submittedName>
</protein>
<dbReference type="STRING" id="1445510.YC6258_03571"/>
<keyword evidence="2" id="KW-1185">Reference proteome</keyword>
<organism evidence="1 2">
    <name type="scientific">Gynuella sunshinyii YC6258</name>
    <dbReference type="NCBI Taxonomy" id="1445510"/>
    <lineage>
        <taxon>Bacteria</taxon>
        <taxon>Pseudomonadati</taxon>
        <taxon>Pseudomonadota</taxon>
        <taxon>Gammaproteobacteria</taxon>
        <taxon>Oceanospirillales</taxon>
        <taxon>Saccharospirillaceae</taxon>
        <taxon>Gynuella</taxon>
    </lineage>
</organism>
<evidence type="ECO:0000313" key="1">
    <source>
        <dbReference type="EMBL" id="AJQ95607.1"/>
    </source>
</evidence>